<protein>
    <submittedName>
        <fullName evidence="2">Uncharacterized protein</fullName>
    </submittedName>
</protein>
<reference evidence="2" key="1">
    <citation type="submission" date="2020-07" db="EMBL/GenBank/DDBJ databases">
        <title>Multicomponent nature underlies the extraordinary mechanical properties of spider dragline silk.</title>
        <authorList>
            <person name="Kono N."/>
            <person name="Nakamura H."/>
            <person name="Mori M."/>
            <person name="Yoshida Y."/>
            <person name="Ohtoshi R."/>
            <person name="Malay A.D."/>
            <person name="Moran D.A.P."/>
            <person name="Tomita M."/>
            <person name="Numata K."/>
            <person name="Arakawa K."/>
        </authorList>
    </citation>
    <scope>NUCLEOTIDE SEQUENCE</scope>
</reference>
<organism evidence="2 3">
    <name type="scientific">Trichonephila clavata</name>
    <name type="common">Joro spider</name>
    <name type="synonym">Nephila clavata</name>
    <dbReference type="NCBI Taxonomy" id="2740835"/>
    <lineage>
        <taxon>Eukaryota</taxon>
        <taxon>Metazoa</taxon>
        <taxon>Ecdysozoa</taxon>
        <taxon>Arthropoda</taxon>
        <taxon>Chelicerata</taxon>
        <taxon>Arachnida</taxon>
        <taxon>Araneae</taxon>
        <taxon>Araneomorphae</taxon>
        <taxon>Entelegynae</taxon>
        <taxon>Araneoidea</taxon>
        <taxon>Nephilidae</taxon>
        <taxon>Trichonephila</taxon>
    </lineage>
</organism>
<comment type="caution">
    <text evidence="2">The sequence shown here is derived from an EMBL/GenBank/DDBJ whole genome shotgun (WGS) entry which is preliminary data.</text>
</comment>
<name>A0A8X6HYP6_TRICU</name>
<feature type="region of interest" description="Disordered" evidence="1">
    <location>
        <begin position="42"/>
        <end position="74"/>
    </location>
</feature>
<dbReference type="Proteomes" id="UP000887116">
    <property type="component" value="Unassembled WGS sequence"/>
</dbReference>
<proteinExistence type="predicted"/>
<dbReference type="EMBL" id="BMAO01019509">
    <property type="protein sequence ID" value="GFR30995.1"/>
    <property type="molecule type" value="Genomic_DNA"/>
</dbReference>
<sequence>MYEMSFNHQIIKQNSIFATDTTLHLKPIFLCLQGGVQCHHEGVEDVSPDHGGDGREPPESGRRAQEPLLHDAAP</sequence>
<dbReference type="AlphaFoldDB" id="A0A8X6HYP6"/>
<keyword evidence="3" id="KW-1185">Reference proteome</keyword>
<evidence type="ECO:0000313" key="3">
    <source>
        <dbReference type="Proteomes" id="UP000887116"/>
    </source>
</evidence>
<accession>A0A8X6HYP6</accession>
<dbReference type="OrthoDB" id="10455729at2759"/>
<gene>
    <name evidence="2" type="ORF">TNCT_138491</name>
</gene>
<evidence type="ECO:0000256" key="1">
    <source>
        <dbReference type="SAM" id="MobiDB-lite"/>
    </source>
</evidence>
<evidence type="ECO:0000313" key="2">
    <source>
        <dbReference type="EMBL" id="GFR30995.1"/>
    </source>
</evidence>